<feature type="transmembrane region" description="Helical" evidence="1">
    <location>
        <begin position="46"/>
        <end position="66"/>
    </location>
</feature>
<accession>A0A8B3F968</accession>
<sequence>MRILDQRIPGLLFNLAIGVAIAVLYWQKSPHMPEAAIPNLMTTLASVFATLLGFIITAVALLVSLLDKPLLRNMQKTGHYRRLMTDAFDTCLMLLILVLTCLIGLMLHTKFQGLAITVLIGIVTTSVMCLLRTGRRLFNIIKVLS</sequence>
<keyword evidence="1" id="KW-1133">Transmembrane helix</keyword>
<dbReference type="Proteomes" id="UP000269665">
    <property type="component" value="Unassembled WGS sequence"/>
</dbReference>
<organism evidence="2 3">
    <name type="scientific">Pectobacterium parmentieri</name>
    <dbReference type="NCBI Taxonomy" id="1905730"/>
    <lineage>
        <taxon>Bacteria</taxon>
        <taxon>Pseudomonadati</taxon>
        <taxon>Pseudomonadota</taxon>
        <taxon>Gammaproteobacteria</taxon>
        <taxon>Enterobacterales</taxon>
        <taxon>Pectobacteriaceae</taxon>
        <taxon>Pectobacterium</taxon>
    </lineage>
</organism>
<proteinExistence type="predicted"/>
<name>A0A8B3F968_PECPM</name>
<reference evidence="2 3" key="1">
    <citation type="journal article" date="2018" name="BMC Genomics">
        <title>High genomic variability in the plant pathogenic bacterium Pectobacterium parmentieri deciphered from de novo assembled complete genomes.</title>
        <authorList>
            <person name="Zoledowska S."/>
            <person name="Motyka-Pomagruk A."/>
            <person name="Sledz W."/>
            <person name="Mengoni A."/>
            <person name="Lojkowska E."/>
        </authorList>
    </citation>
    <scope>NUCLEOTIDE SEQUENCE [LARGE SCALE GENOMIC DNA]</scope>
    <source>
        <strain evidence="2 3">IFB5626</strain>
    </source>
</reference>
<dbReference type="AlphaFoldDB" id="A0A8B3F968"/>
<gene>
    <name evidence="2" type="ORF">C5E00_04965</name>
</gene>
<dbReference type="EMBL" id="PSZG01000001">
    <property type="protein sequence ID" value="RKO76177.1"/>
    <property type="molecule type" value="Genomic_DNA"/>
</dbReference>
<comment type="caution">
    <text evidence="2">The sequence shown here is derived from an EMBL/GenBank/DDBJ whole genome shotgun (WGS) entry which is preliminary data.</text>
</comment>
<evidence type="ECO:0000256" key="1">
    <source>
        <dbReference type="SAM" id="Phobius"/>
    </source>
</evidence>
<keyword evidence="1" id="KW-0472">Membrane</keyword>
<keyword evidence="1" id="KW-0812">Transmembrane</keyword>
<feature type="transmembrane region" description="Helical" evidence="1">
    <location>
        <begin position="87"/>
        <end position="107"/>
    </location>
</feature>
<feature type="transmembrane region" description="Helical" evidence="1">
    <location>
        <begin position="7"/>
        <end position="26"/>
    </location>
</feature>
<evidence type="ECO:0000313" key="3">
    <source>
        <dbReference type="Proteomes" id="UP000269665"/>
    </source>
</evidence>
<feature type="transmembrane region" description="Helical" evidence="1">
    <location>
        <begin position="113"/>
        <end position="131"/>
    </location>
</feature>
<protein>
    <submittedName>
        <fullName evidence="2">Uncharacterized protein</fullName>
    </submittedName>
</protein>
<evidence type="ECO:0000313" key="2">
    <source>
        <dbReference type="EMBL" id="RKO76177.1"/>
    </source>
</evidence>